<feature type="compositionally biased region" description="Basic and acidic residues" evidence="1">
    <location>
        <begin position="3841"/>
        <end position="3866"/>
    </location>
</feature>
<feature type="compositionally biased region" description="Basic and acidic residues" evidence="1">
    <location>
        <begin position="2718"/>
        <end position="2728"/>
    </location>
</feature>
<dbReference type="OrthoDB" id="8064978at2759"/>
<feature type="region of interest" description="Disordered" evidence="1">
    <location>
        <begin position="627"/>
        <end position="647"/>
    </location>
</feature>
<feature type="region of interest" description="Disordered" evidence="1">
    <location>
        <begin position="152"/>
        <end position="191"/>
    </location>
</feature>
<feature type="compositionally biased region" description="Acidic residues" evidence="1">
    <location>
        <begin position="3115"/>
        <end position="3136"/>
    </location>
</feature>
<feature type="compositionally biased region" description="Polar residues" evidence="1">
    <location>
        <begin position="1898"/>
        <end position="1907"/>
    </location>
</feature>
<feature type="compositionally biased region" description="Basic and acidic residues" evidence="1">
    <location>
        <begin position="1473"/>
        <end position="1482"/>
    </location>
</feature>
<feature type="compositionally biased region" description="Basic and acidic residues" evidence="1">
    <location>
        <begin position="1678"/>
        <end position="1697"/>
    </location>
</feature>
<feature type="compositionally biased region" description="Polar residues" evidence="1">
    <location>
        <begin position="1633"/>
        <end position="1648"/>
    </location>
</feature>
<feature type="compositionally biased region" description="Basic and acidic residues" evidence="1">
    <location>
        <begin position="3175"/>
        <end position="3198"/>
    </location>
</feature>
<feature type="compositionally biased region" description="Basic and acidic residues" evidence="1">
    <location>
        <begin position="1984"/>
        <end position="1993"/>
    </location>
</feature>
<feature type="region of interest" description="Disordered" evidence="1">
    <location>
        <begin position="1396"/>
        <end position="1826"/>
    </location>
</feature>
<feature type="compositionally biased region" description="Basic and acidic residues" evidence="1">
    <location>
        <begin position="3576"/>
        <end position="3590"/>
    </location>
</feature>
<organism evidence="2">
    <name type="scientific">Drosophila rhopaloa</name>
    <name type="common">Fruit fly</name>
    <dbReference type="NCBI Taxonomy" id="1041015"/>
    <lineage>
        <taxon>Eukaryota</taxon>
        <taxon>Metazoa</taxon>
        <taxon>Ecdysozoa</taxon>
        <taxon>Arthropoda</taxon>
        <taxon>Hexapoda</taxon>
        <taxon>Insecta</taxon>
        <taxon>Pterygota</taxon>
        <taxon>Neoptera</taxon>
        <taxon>Endopterygota</taxon>
        <taxon>Diptera</taxon>
        <taxon>Brachycera</taxon>
        <taxon>Muscomorpha</taxon>
        <taxon>Ephydroidea</taxon>
        <taxon>Drosophilidae</taxon>
        <taxon>Drosophila</taxon>
        <taxon>Sophophora</taxon>
    </lineage>
</organism>
<feature type="compositionally biased region" description="Basic and acidic residues" evidence="1">
    <location>
        <begin position="751"/>
        <end position="766"/>
    </location>
</feature>
<evidence type="ECO:0000256" key="1">
    <source>
        <dbReference type="SAM" id="MobiDB-lite"/>
    </source>
</evidence>
<feature type="compositionally biased region" description="Basic and acidic residues" evidence="1">
    <location>
        <begin position="2461"/>
        <end position="2471"/>
    </location>
</feature>
<feature type="compositionally biased region" description="Low complexity" evidence="1">
    <location>
        <begin position="362"/>
        <end position="377"/>
    </location>
</feature>
<feature type="compositionally biased region" description="Basic and acidic residues" evidence="1">
    <location>
        <begin position="1752"/>
        <end position="1775"/>
    </location>
</feature>
<feature type="region of interest" description="Disordered" evidence="1">
    <location>
        <begin position="1102"/>
        <end position="1155"/>
    </location>
</feature>
<feature type="compositionally biased region" description="Basic and acidic residues" evidence="1">
    <location>
        <begin position="3042"/>
        <end position="3060"/>
    </location>
</feature>
<feature type="compositionally biased region" description="Basic and acidic residues" evidence="1">
    <location>
        <begin position="3520"/>
        <end position="3529"/>
    </location>
</feature>
<feature type="region of interest" description="Disordered" evidence="1">
    <location>
        <begin position="1984"/>
        <end position="2005"/>
    </location>
</feature>
<feature type="region of interest" description="Disordered" evidence="1">
    <location>
        <begin position="2703"/>
        <end position="2739"/>
    </location>
</feature>
<feature type="compositionally biased region" description="Basic and acidic residues" evidence="1">
    <location>
        <begin position="2950"/>
        <end position="2960"/>
    </location>
</feature>
<feature type="compositionally biased region" description="Basic and acidic residues" evidence="1">
    <location>
        <begin position="3597"/>
        <end position="3612"/>
    </location>
</feature>
<feature type="compositionally biased region" description="Basic and acidic residues" evidence="1">
    <location>
        <begin position="3643"/>
        <end position="3654"/>
    </location>
</feature>
<feature type="compositionally biased region" description="Basic and acidic residues" evidence="1">
    <location>
        <begin position="3101"/>
        <end position="3114"/>
    </location>
</feature>
<feature type="region of interest" description="Disordered" evidence="1">
    <location>
        <begin position="2840"/>
        <end position="2887"/>
    </location>
</feature>
<feature type="compositionally biased region" description="Basic and acidic residues" evidence="1">
    <location>
        <begin position="3208"/>
        <end position="3224"/>
    </location>
</feature>
<feature type="compositionally biased region" description="Basic residues" evidence="1">
    <location>
        <begin position="3867"/>
        <end position="3876"/>
    </location>
</feature>
<feature type="compositionally biased region" description="Basic and acidic residues" evidence="1">
    <location>
        <begin position="1594"/>
        <end position="1612"/>
    </location>
</feature>
<feature type="compositionally biased region" description="Basic and acidic residues" evidence="1">
    <location>
        <begin position="3538"/>
        <end position="3551"/>
    </location>
</feature>
<feature type="region of interest" description="Disordered" evidence="1">
    <location>
        <begin position="2448"/>
        <end position="2493"/>
    </location>
</feature>
<feature type="compositionally biased region" description="Basic residues" evidence="1">
    <location>
        <begin position="4048"/>
        <end position="4058"/>
    </location>
</feature>
<feature type="compositionally biased region" description="Polar residues" evidence="1">
    <location>
        <begin position="1613"/>
        <end position="1622"/>
    </location>
</feature>
<feature type="compositionally biased region" description="Basic and acidic residues" evidence="1">
    <location>
        <begin position="3258"/>
        <end position="3268"/>
    </location>
</feature>
<feature type="compositionally biased region" description="Basic and acidic residues" evidence="1">
    <location>
        <begin position="1784"/>
        <end position="1797"/>
    </location>
</feature>
<reference evidence="2" key="1">
    <citation type="submission" date="2025-08" db="UniProtKB">
        <authorList>
            <consortium name="RefSeq"/>
        </authorList>
    </citation>
    <scope>IDENTIFICATION</scope>
</reference>
<feature type="region of interest" description="Disordered" evidence="1">
    <location>
        <begin position="294"/>
        <end position="536"/>
    </location>
</feature>
<feature type="region of interest" description="Disordered" evidence="1">
    <location>
        <begin position="2570"/>
        <end position="2613"/>
    </location>
</feature>
<dbReference type="InterPro" id="IPR008984">
    <property type="entry name" value="SMAD_FHA_dom_sf"/>
</dbReference>
<evidence type="ECO:0000313" key="2">
    <source>
        <dbReference type="RefSeq" id="XP_016973413.1"/>
    </source>
</evidence>
<feature type="region of interest" description="Disordered" evidence="1">
    <location>
        <begin position="3471"/>
        <end position="4168"/>
    </location>
</feature>
<feature type="compositionally biased region" description="Basic and acidic residues" evidence="1">
    <location>
        <begin position="1396"/>
        <end position="1405"/>
    </location>
</feature>
<feature type="compositionally biased region" description="Polar residues" evidence="1">
    <location>
        <begin position="4121"/>
        <end position="4135"/>
    </location>
</feature>
<feature type="compositionally biased region" description="Basic and acidic residues" evidence="1">
    <location>
        <begin position="4059"/>
        <end position="4070"/>
    </location>
</feature>
<feature type="compositionally biased region" description="Polar residues" evidence="1">
    <location>
        <begin position="2935"/>
        <end position="2949"/>
    </location>
</feature>
<feature type="compositionally biased region" description="Polar residues" evidence="1">
    <location>
        <begin position="1702"/>
        <end position="1717"/>
    </location>
</feature>
<feature type="compositionally biased region" description="Basic and acidic residues" evidence="1">
    <location>
        <begin position="3079"/>
        <end position="3090"/>
    </location>
</feature>
<feature type="compositionally biased region" description="Polar residues" evidence="1">
    <location>
        <begin position="112"/>
        <end position="130"/>
    </location>
</feature>
<feature type="region of interest" description="Disordered" evidence="1">
    <location>
        <begin position="709"/>
        <end position="815"/>
    </location>
</feature>
<protein>
    <submittedName>
        <fullName evidence="2">LOW QUALITY PROTEIN: titin</fullName>
    </submittedName>
</protein>
<feature type="compositionally biased region" description="Basic and acidic residues" evidence="1">
    <location>
        <begin position="1507"/>
        <end position="1520"/>
    </location>
</feature>
<dbReference type="SUPFAM" id="SSF49879">
    <property type="entry name" value="SMAD/FHA domain"/>
    <property type="match status" value="1"/>
</dbReference>
<dbReference type="RefSeq" id="XP_016973413.1">
    <property type="nucleotide sequence ID" value="XM_017117924.1"/>
</dbReference>
<feature type="region of interest" description="Disordered" evidence="1">
    <location>
        <begin position="1840"/>
        <end position="1919"/>
    </location>
</feature>
<feature type="compositionally biased region" description="Basic and acidic residues" evidence="1">
    <location>
        <begin position="3325"/>
        <end position="3334"/>
    </location>
</feature>
<feature type="compositionally biased region" description="Basic and acidic residues" evidence="1">
    <location>
        <begin position="3025"/>
        <end position="3034"/>
    </location>
</feature>
<feature type="compositionally biased region" description="Basic and acidic residues" evidence="1">
    <location>
        <begin position="525"/>
        <end position="536"/>
    </location>
</feature>
<proteinExistence type="predicted"/>
<feature type="compositionally biased region" description="Basic and acidic residues" evidence="1">
    <location>
        <begin position="3396"/>
        <end position="3429"/>
    </location>
</feature>
<feature type="compositionally biased region" description="Polar residues" evidence="1">
    <location>
        <begin position="1852"/>
        <end position="1873"/>
    </location>
</feature>
<name>A0A6P4EEB8_DRORH</name>
<feature type="region of interest" description="Disordered" evidence="1">
    <location>
        <begin position="2629"/>
        <end position="2649"/>
    </location>
</feature>
<accession>A0A6P4EEB8</accession>
<feature type="compositionally biased region" description="Basic and acidic residues" evidence="1">
    <location>
        <begin position="3137"/>
        <end position="3147"/>
    </location>
</feature>
<gene>
    <name evidence="2" type="primary">LOC108040443</name>
</gene>
<feature type="compositionally biased region" description="Polar residues" evidence="1">
    <location>
        <begin position="319"/>
        <end position="329"/>
    </location>
</feature>
<feature type="compositionally biased region" description="Polar residues" evidence="1">
    <location>
        <begin position="1442"/>
        <end position="1457"/>
    </location>
</feature>
<feature type="compositionally biased region" description="Polar residues" evidence="1">
    <location>
        <begin position="2961"/>
        <end position="2984"/>
    </location>
</feature>
<feature type="compositionally biased region" description="Basic and acidic residues" evidence="1">
    <location>
        <begin position="1876"/>
        <end position="1891"/>
    </location>
</feature>
<feature type="compositionally biased region" description="Basic and acidic residues" evidence="1">
    <location>
        <begin position="457"/>
        <end position="466"/>
    </location>
</feature>
<feature type="compositionally biased region" description="Polar residues" evidence="1">
    <location>
        <begin position="180"/>
        <end position="191"/>
    </location>
</feature>
<feature type="compositionally biased region" description="Basic and acidic residues" evidence="1">
    <location>
        <begin position="1308"/>
        <end position="1332"/>
    </location>
</feature>
<feature type="region of interest" description="Disordered" evidence="1">
    <location>
        <begin position="107"/>
        <end position="138"/>
    </location>
</feature>
<feature type="compositionally biased region" description="Polar residues" evidence="1">
    <location>
        <begin position="386"/>
        <end position="404"/>
    </location>
</feature>
<feature type="compositionally biased region" description="Polar residues" evidence="1">
    <location>
        <begin position="2472"/>
        <end position="2493"/>
    </location>
</feature>
<feature type="region of interest" description="Disordered" evidence="1">
    <location>
        <begin position="1302"/>
        <end position="1339"/>
    </location>
</feature>
<feature type="compositionally biased region" description="Basic and acidic residues" evidence="1">
    <location>
        <begin position="3283"/>
        <end position="3298"/>
    </location>
</feature>
<feature type="compositionally biased region" description="Low complexity" evidence="1">
    <location>
        <begin position="3818"/>
        <end position="3833"/>
    </location>
</feature>
<feature type="compositionally biased region" description="Polar residues" evidence="1">
    <location>
        <begin position="2595"/>
        <end position="2613"/>
    </location>
</feature>
<feature type="region of interest" description="Disordered" evidence="1">
    <location>
        <begin position="2933"/>
        <end position="3457"/>
    </location>
</feature>
<feature type="compositionally biased region" description="Basic and acidic residues" evidence="1">
    <location>
        <begin position="1568"/>
        <end position="1580"/>
    </location>
</feature>
<sequence length="4168" mass="457848">MSLDGARLRYEDENGKVVVLAAKGRTFQVGSYFNCDLTIEDPQEERLLCEIKCDAFGRVNIYNKSSQEPIHLNDQVFHSCNGKRPLLHGCRITIRDKVYIWEFPKTSEAQDEPSTPKSTTSTVEQASNSCPAPKQSHRLQIDKRLTVHNFHYSINSDDEGNTSIESRDQNESLLEEDSLDFSTPSSSNTTACETPKVNLLEATQNKENTATPPGSHQKLLQLCALSDVVITSFSPRETGVKVEKSFTCVRKPVKAAKTVSTPKSVYSTPKGGVLSELNEDSCSRDLMDFCTPSTSKKAKRASSMHLIDLTTPSKLRPTPKQTPTSITVDSTDESSDASPLVIDITNSATPPSSGPLHRNNTPRRPGGTTGATPKRTPQSLMKRALLTSTKKQITANQTDKTTPVANAKRTTPPEARRQCLTTPRRLPFHPVRRTPLQRPEEKARGKAPNTSPRKRKTLLESPRDNKVSQLRKSFAAAKRSPGVDKSNKLVAKARRSLNSPKSGSPKPASPCPRKTFNLPRNKCSTPEKLDDSKDELSRTFTIMDETEGREQSERGSVIEAVAALITGDMENDVSIKLAPEVFDSKISSVEEQVKSISPANEKTNELQSEVEKVNSKKDDVILENEPNDVETAHIEELSKSPSDANLQDEEKIETLSIQVKEKTELAIIEDSICDEVHANIPKQSNAANPDKIFEDNICEEVLLETKLGDTSTKRKEQTANVDTPSIRRSLRKLSVDQRAVTTTPRRSSRRSSVDANKKVVSEDNSKRTRRASCSALESQEVSTPRRKRRFTQEMSTPTRQSKRLMNTPKRENQVDESVGDMGVILEEGGPVDEENSAIADDENYGNELIVDNTDNVDYHGLKDLLKTPKNCSTPRFKGLREMMRTPKNPASPILGNLAELLETSAGSTPYHKGRSSTVADVEQGKTLEGILKTPSARNIMVPIEPASAVLKSREGSLAATTEYDLNMTNTTLHLDKIFDDVPETTGANMEDTEAEINVTALSTATGVDPLGSSKLNESVSSEALMTDCKTATGASFKDPLTSTTYKASMQTDLNLSAFTDTGSRTASPNPNEMSGIQLLDQTSDSMFFEPLIVTGVESSDVTVDETRASSQTIPPADNIEDRSDTDSNVGLTEPLVFSDDEEESEKSETTPKKHTCFGETSTAYKLQESGDLRGNKSVTETSVNDKKMDSVSEVSLIEVEDTTIEGSSISVSNPIDDVTQDEKSLVIELDKFRDKGEPGQENNESAVVELTILESEIFPLDSTAGCSVISSNVSNCSEVDLPNVDLKPLDSKTTNLGDVKTTEVSIEGTKEDDVSHLDLPQSEHEKTTDVKTDQPVTEKSFTERVAKECKDLFLENTAETNESKLTSEKHPGKTKLDEGACDAATDQLVIKTSPVHEHPEEHIDADQPIIETSISEKHSENTQSDEVSTDVMTAPADKLPEKSQSYLPLEKQTNAETDQLVIKTTPPAEEFPEESKPEKTTDSETDQLVIETLPADELPEESTSDLLLEKKPDGENESTHTEVLLEESTTSAAAGDSEVLGQTQELLPKDVIQNCGSCPIGDTSISKAIDEDSAIDRNESVVDSAEDSGALSKSQEKQENSAKEETSIDETAKYTSSPSSTVEIEHSEVVDSPENSTGVDNATATKGATPTPRDFSVTDKNNDDQLNGATVSDAADQSSDKQEHLNEKDKDIIEGVPKDSISVETSRNVNSTENLQVGIQEPSSPKSEPDSKAFKSTPLDKNVPIEEEEEPSKEVKSAQEAEKSYQNRPKEEIHMAESSTDYQTSKDECSQIDERITDQANEDSILKEACGQPKVPSDQEETDSVVVQLDATRSVFEQTTLNECSLMEEAGENQSNEDSYMEKSSGSDRTNGDQGEAEKCEQKEALNKTEDEVILDGSSLTEVSASDQPKDVSILSEPSCFEKTKGDKELNKEEVKKYGPDDEVIQLDASSIVNQTPLDGSLLASDQFNEKCILEDKPKISGTMNKEEAEKCVPIESPNQNGPDDEVIELDTSRVVEESILVENSLIECSATEEHNKDFTSVESSNFDKTRPISVTDQKESETSTGKSCIDHGVEVVVQNVEIKDIEKPADLHKSTDTESHKETDEQLSFVKKSSVNECYQDVLSVTAEVSTSAPEIALNVSNSNIQVIIAAQADNSKRASNYFIRQTEGDVPIAKAEEQEALVQETEKDEGEIIGELKETPKAQQQSDDQQIDEKLSLQKKISEVIQSEKYEVIELDIPVLAHKDLKQCHTKLLKTKKLMHQKQALHQSAALLDTEPQVSDKLAQPKLVEELVTAAKKNDKSVTTHVTTLNELKEEGIAPPTLTTLQPDAIDQRIAPTEKYDVIDLDDSSSSAQGPETSSIEKIDEIEFVASKESTSASVELATEEPEEPNNLTDLAFAKESVTFTTSKDNLDNLQKNDFAPSEPRTKPIIIDDKVALTEQLDVIDLDDSSSSAQGPETRPIEAIKEKESFASNTSTSTGVPTEKPQGSQQVAKPLLAEEFDTVTATDPVPAKESVTMTSAKKIEVKATTSEDHFDNIEKTDFAPSEPKTKTIITDEKVALTEQLDVIDLDDSSSSAQGPETTPIEDIKEKESFASNAHTSTGQLPTENPQVSEQVAKPVLAEEFNTVTATKNSDLTDPAPAKESDTLTSAKRIAVKATTSEDHFDNIEKDNFAAFEPKTKPIITDERVALTEKLDVIDLDDSSSSAQGAETTPIEAIKEKESELPIEKPQVSKQVAKPVHAEDFDTVIATKGSDEILTTSEATLDTLEEDGKAAETETVPPKDIDEKVTLTEKYDIIDLDDSSSSAQAPETKPLDTVDKKEFVASNSNTFVNVSVALPTEETQASDELAKEAPVAESKRRIKTSEGTLDNLKKERIASPEPDTVQEILDQEKLDKPVVDDHTAEELSAQSKSEHGNIKLISETANYAVLITQEAPSSNDNAEQSQINTEKKSREELDHSTSTGLNTGNKDNILQISKPSISSDKTKVPRQVRNPLNDEVISSDESEAKPAKRATRKGSASSDRPAEATGSERMKRRARKPSAEVEDHEKDNKQGDYVHLKTRTRARKPSSEVDESQGDDKTEKREGRGHTPSAEASELIQKEENVEEHKAEENLEPIFEEGEPEVEREESTEGEDNNKKEPTNEKTKKRGRKPLAKEPDATMGKKVNTGDVLEGVHEFENPHEDLSDQAEQQEHPKPVPVVSPNVLKKEEDDPNQKAITIEKSKRRGRKASAKETDTTSGKKGKTEHVLESVNEDGTSHSNREREPVPVLSPASNEEEEAKSEVKSKQDPREDENINQKNPIIEKPKRRGRKPSAKETVTSLDRNEKAKDNLKTANQYHLDDSVQEEPQEPMPVEALNLFKEDQETKTEVGPNAYPEKPSRRARKASEDVSIVPDKKHKSEELPSIEKHNNESKESVKEDLTEVRVERSKRRGRKPSAEEVKATGSNQQNDGIEEIKVDDAIASIQEENKLHSGARKSAEFIPANVQEPVKEDHIERPKRRGRKPSVDIDNVAQQNHQTDDVEEIKVENALTSIQEENKPHSRARKSDEFIPANVQEPAKEDHIERPKRRGRKPSVDIDHVAREVVEKPKRRGRTPAEHEKQLNEDEKQEPALQIVEPEKKTRRNTRKASAETAEAVPTSGEDHLQQIKEATEPGSESEPTPTKTKEKEEHKTRRRGHKPTAETIGEPIKKNSPEIPSHSRRRGRKTSEDETLTTADIAEPKTKLRGGRVSLDQEKEEIQLEVVELPPAKTTRRGRKPSADVATPEKKPPSRRVRNASANIDEGTPVAKKTTNRRGRKEDALDEEPINQIDLQDLPTDSVPATVVTSSSPAKTSDGEELTPRRREGRNLPRKNYEEAPDDEKPHSASRRARKPAASKGLANTAPEPDALTATPVSKQPPIEEDVTPANTGAMPEPTTSQRREGRNLPRKNYTEAPDDDKPTTARGRRVRNLTAKALELIVDSSPRPATPKRPKGKAIEDEGAPAKATQEILPAAEGTTPEDEPVPAAKGRGTRRKADEVGDVLAPASKRGGRGNHSGADESDQKPAKKNVRATARKAKVETDPEEHPPTKKARGGARAKTPVAVTEESASNQEGEPLKKPAARSRARGAKAAEPEQPHQDSQVEVAASTSATTVRGGRGRKVHFEAAPEVSTSEDAPKRATRSRRK</sequence>